<gene>
    <name evidence="3" type="ORF">FOE78_06695</name>
</gene>
<feature type="domain" description="SGNH hydrolase-type esterase N-terminal" evidence="2">
    <location>
        <begin position="14"/>
        <end position="151"/>
    </location>
</feature>
<dbReference type="InterPro" id="IPR036514">
    <property type="entry name" value="SGNH_hydro_sf"/>
</dbReference>
<dbReference type="SUPFAM" id="SSF52266">
    <property type="entry name" value="SGNH hydrolase"/>
    <property type="match status" value="1"/>
</dbReference>
<evidence type="ECO:0000259" key="2">
    <source>
        <dbReference type="Pfam" id="PF14607"/>
    </source>
</evidence>
<accession>A0A516PWT8</accession>
<evidence type="ECO:0008006" key="5">
    <source>
        <dbReference type="Google" id="ProtNLM"/>
    </source>
</evidence>
<dbReference type="EMBL" id="CP041692">
    <property type="protein sequence ID" value="QDP95636.1"/>
    <property type="molecule type" value="Genomic_DNA"/>
</dbReference>
<keyword evidence="4" id="KW-1185">Reference proteome</keyword>
<dbReference type="Pfam" id="PF14606">
    <property type="entry name" value="Lipase_GDSL_3"/>
    <property type="match status" value="1"/>
</dbReference>
<dbReference type="PANTHER" id="PTHR30383:SF29">
    <property type="entry name" value="SGNH HYDROLASE-TYPE ESTERASE DOMAIN-CONTAINING PROTEIN"/>
    <property type="match status" value="1"/>
</dbReference>
<dbReference type="PANTHER" id="PTHR30383">
    <property type="entry name" value="THIOESTERASE 1/PROTEASE 1/LYSOPHOSPHOLIPASE L1"/>
    <property type="match status" value="1"/>
</dbReference>
<sequence length="340" mass="37851">MPNDYRWYELGEPEGRGWPASDTKRLTDRLPARAEGVVPDVVWGLSRMSAGLYYRFRTDATEIAARWTLPDGPVAMPHMPASSVSGLDLYAEDDHGRLRWASWAAPAEGGTNTAVLLSEIRPFDGMREYRLYLPLFNQADEIAVGVPEQSRLEILERDPVAPIAYYGTSIVHGAAASRCGMAMPAQLGRRLDRPVLGLGFSGNAKMEIELADVLADLDPAVYLIDCLPNMTAEQVAERAEPFVRRLRVDHPRTPILLIEDRTLTNAWIRTEVLDAHRARRAELAAAYRLLRAEGDTNLHYLGHDQLLGDDDEGTVDSSHPTDLGFTRMVDLLEPRVKALL</sequence>
<proteinExistence type="predicted"/>
<dbReference type="RefSeq" id="WP_143985604.1">
    <property type="nucleotide sequence ID" value="NZ_CP041692.1"/>
</dbReference>
<evidence type="ECO:0000313" key="4">
    <source>
        <dbReference type="Proteomes" id="UP000319263"/>
    </source>
</evidence>
<protein>
    <recommendedName>
        <fullName evidence="5">Lysophospholipase L1</fullName>
    </recommendedName>
</protein>
<feature type="domain" description="SGNH hydrolase-type esterase" evidence="1">
    <location>
        <begin position="162"/>
        <end position="336"/>
    </location>
</feature>
<dbReference type="AlphaFoldDB" id="A0A516PWT8"/>
<dbReference type="Proteomes" id="UP000319263">
    <property type="component" value="Chromosome"/>
</dbReference>
<name>A0A516PWT8_9ACTN</name>
<dbReference type="InterPro" id="IPR013830">
    <property type="entry name" value="SGNH_hydro"/>
</dbReference>
<dbReference type="Pfam" id="PF14607">
    <property type="entry name" value="GxDLY"/>
    <property type="match status" value="1"/>
</dbReference>
<evidence type="ECO:0000259" key="1">
    <source>
        <dbReference type="Pfam" id="PF14606"/>
    </source>
</evidence>
<organism evidence="3 4">
    <name type="scientific">Microlunatus elymi</name>
    <dbReference type="NCBI Taxonomy" id="2596828"/>
    <lineage>
        <taxon>Bacteria</taxon>
        <taxon>Bacillati</taxon>
        <taxon>Actinomycetota</taxon>
        <taxon>Actinomycetes</taxon>
        <taxon>Propionibacteriales</taxon>
        <taxon>Propionibacteriaceae</taxon>
        <taxon>Microlunatus</taxon>
    </lineage>
</organism>
<reference evidence="3 4" key="1">
    <citation type="submission" date="2019-07" db="EMBL/GenBank/DDBJ databases">
        <title>Microlunatus dokdonensis sp. nov. isolated from the rhizospheric soil of the wild plant Elymus tsukushiensis.</title>
        <authorList>
            <person name="Ghim S.-Y."/>
            <person name="Hwang Y.-J."/>
            <person name="Son J.-S."/>
            <person name="Shin J.-H."/>
        </authorList>
    </citation>
    <scope>NUCLEOTIDE SEQUENCE [LARGE SCALE GENOMIC DNA]</scope>
    <source>
        <strain evidence="3 4">KUDC0627</strain>
    </source>
</reference>
<evidence type="ECO:0000313" key="3">
    <source>
        <dbReference type="EMBL" id="QDP95636.1"/>
    </source>
</evidence>
<dbReference type="Gene3D" id="2.60.120.260">
    <property type="entry name" value="Galactose-binding domain-like"/>
    <property type="match status" value="1"/>
</dbReference>
<dbReference type="InterPro" id="IPR032740">
    <property type="entry name" value="GxDLY"/>
</dbReference>
<dbReference type="Gene3D" id="3.40.50.1110">
    <property type="entry name" value="SGNH hydrolase"/>
    <property type="match status" value="1"/>
</dbReference>
<dbReference type="KEGG" id="mik:FOE78_06695"/>
<dbReference type="OrthoDB" id="5624617at2"/>
<dbReference type="InterPro" id="IPR051532">
    <property type="entry name" value="Ester_Hydrolysis_Enzymes"/>
</dbReference>